<keyword evidence="1" id="KW-1133">Transmembrane helix</keyword>
<name>A0AAV4WH13_9ARAC</name>
<gene>
    <name evidence="3" type="ORF">CDAR_123801</name>
</gene>
<keyword evidence="4" id="KW-1185">Reference proteome</keyword>
<evidence type="ECO:0000313" key="3">
    <source>
        <dbReference type="EMBL" id="GIY82077.1"/>
    </source>
</evidence>
<comment type="caution">
    <text evidence="3">The sequence shown here is derived from an EMBL/GenBank/DDBJ whole genome shotgun (WGS) entry which is preliminary data.</text>
</comment>
<proteinExistence type="predicted"/>
<keyword evidence="1" id="KW-0472">Membrane</keyword>
<dbReference type="EMBL" id="BPLQ01014687">
    <property type="protein sequence ID" value="GIY82077.1"/>
    <property type="molecule type" value="Genomic_DNA"/>
</dbReference>
<keyword evidence="2" id="KW-0732">Signal</keyword>
<accession>A0AAV4WH13</accession>
<sequence>MKVFLLITILPWLVAADVLCPDRITTCSGAKSCCEFDGFYTCCDTTTGEIEGHLLPVDSKLIDSNLTLTIQSAPGFDKQCPNGRYCPWNSACCGIYCCEMGGSCCDNRGCCGSFAPCCGTGCCGSLQSCCGGQGCCQVLSKCCGSWCCPSKSRCGTRRNTCYNSSVGLVPTIALILLLVTACFATKSNLQ</sequence>
<feature type="transmembrane region" description="Helical" evidence="1">
    <location>
        <begin position="162"/>
        <end position="184"/>
    </location>
</feature>
<feature type="signal peptide" evidence="2">
    <location>
        <begin position="1"/>
        <end position="16"/>
    </location>
</feature>
<organism evidence="3 4">
    <name type="scientific">Caerostris darwini</name>
    <dbReference type="NCBI Taxonomy" id="1538125"/>
    <lineage>
        <taxon>Eukaryota</taxon>
        <taxon>Metazoa</taxon>
        <taxon>Ecdysozoa</taxon>
        <taxon>Arthropoda</taxon>
        <taxon>Chelicerata</taxon>
        <taxon>Arachnida</taxon>
        <taxon>Araneae</taxon>
        <taxon>Araneomorphae</taxon>
        <taxon>Entelegynae</taxon>
        <taxon>Araneoidea</taxon>
        <taxon>Araneidae</taxon>
        <taxon>Caerostris</taxon>
    </lineage>
</organism>
<evidence type="ECO:0000256" key="1">
    <source>
        <dbReference type="SAM" id="Phobius"/>
    </source>
</evidence>
<evidence type="ECO:0008006" key="5">
    <source>
        <dbReference type="Google" id="ProtNLM"/>
    </source>
</evidence>
<keyword evidence="1" id="KW-0812">Transmembrane</keyword>
<dbReference type="AlphaFoldDB" id="A0AAV4WH13"/>
<protein>
    <recommendedName>
        <fullName evidence="5">Granulin</fullName>
    </recommendedName>
</protein>
<dbReference type="Proteomes" id="UP001054837">
    <property type="component" value="Unassembled WGS sequence"/>
</dbReference>
<feature type="chain" id="PRO_5043484140" description="Granulin" evidence="2">
    <location>
        <begin position="17"/>
        <end position="190"/>
    </location>
</feature>
<evidence type="ECO:0000313" key="4">
    <source>
        <dbReference type="Proteomes" id="UP001054837"/>
    </source>
</evidence>
<reference evidence="3 4" key="1">
    <citation type="submission" date="2021-06" db="EMBL/GenBank/DDBJ databases">
        <title>Caerostris darwini draft genome.</title>
        <authorList>
            <person name="Kono N."/>
            <person name="Arakawa K."/>
        </authorList>
    </citation>
    <scope>NUCLEOTIDE SEQUENCE [LARGE SCALE GENOMIC DNA]</scope>
</reference>
<evidence type="ECO:0000256" key="2">
    <source>
        <dbReference type="SAM" id="SignalP"/>
    </source>
</evidence>